<dbReference type="PANTHER" id="PTHR31264:SF3">
    <property type="entry name" value="OS07G0554100 PROTEIN"/>
    <property type="match status" value="1"/>
</dbReference>
<dbReference type="EMBL" id="CAJGYO010000003">
    <property type="protein sequence ID" value="CAD6217743.1"/>
    <property type="molecule type" value="Genomic_DNA"/>
</dbReference>
<keyword evidence="4" id="KW-1185">Reference proteome</keyword>
<name>A0A811N925_9POAL</name>
<organism evidence="3 4">
    <name type="scientific">Miscanthus lutarioriparius</name>
    <dbReference type="NCBI Taxonomy" id="422564"/>
    <lineage>
        <taxon>Eukaryota</taxon>
        <taxon>Viridiplantae</taxon>
        <taxon>Streptophyta</taxon>
        <taxon>Embryophyta</taxon>
        <taxon>Tracheophyta</taxon>
        <taxon>Spermatophyta</taxon>
        <taxon>Magnoliopsida</taxon>
        <taxon>Liliopsida</taxon>
        <taxon>Poales</taxon>
        <taxon>Poaceae</taxon>
        <taxon>PACMAD clade</taxon>
        <taxon>Panicoideae</taxon>
        <taxon>Andropogonodae</taxon>
        <taxon>Andropogoneae</taxon>
        <taxon>Saccharinae</taxon>
        <taxon>Miscanthus</taxon>
    </lineage>
</organism>
<evidence type="ECO:0000259" key="1">
    <source>
        <dbReference type="PROSITE" id="PS50181"/>
    </source>
</evidence>
<evidence type="ECO:0000313" key="3">
    <source>
        <dbReference type="EMBL" id="CAD6217743.1"/>
    </source>
</evidence>
<protein>
    <recommendedName>
        <fullName evidence="1">F-box domain-containing protein</fullName>
    </recommendedName>
</protein>
<dbReference type="SUPFAM" id="SSF81383">
    <property type="entry name" value="F-box domain"/>
    <property type="match status" value="1"/>
</dbReference>
<gene>
    <name evidence="2" type="ORF">NCGR_LOCUS11690</name>
    <name evidence="3" type="ORF">NCGR_LOCUS11711</name>
</gene>
<comment type="caution">
    <text evidence="3">The sequence shown here is derived from an EMBL/GenBank/DDBJ whole genome shotgun (WGS) entry which is preliminary data.</text>
</comment>
<dbReference type="InterPro" id="IPR036047">
    <property type="entry name" value="F-box-like_dom_sf"/>
</dbReference>
<dbReference type="PROSITE" id="PS50181">
    <property type="entry name" value="FBOX"/>
    <property type="match status" value="1"/>
</dbReference>
<dbReference type="Proteomes" id="UP000604825">
    <property type="component" value="Unassembled WGS sequence"/>
</dbReference>
<sequence length="362" mass="41073">MSSPVRPILPLLEATESPRQPAALPDDLLAEILVRVASPAVLARVSTACVSFHRLITDPIFLRRYRSLHPPLVLGLVNEDDCSFEPAEAPHPGAPAGRAITRAADFSFDYVPRGRWDGWYPCEIYDGRVLLECLCPDSDLEVVLPDLAVCDPLSRRYLLLPPIPDGQAYEQNLKHYDVRFAPSVDEDDETSFRVIMLMHCYQELVVTVFSSGSGSGSWSVSASTSWDSLRLSRPTKFSQELCYPSYAYNCLYWKVRLESKLVKLNMNTKKFSTVDLLPEQEERIILIVEEGNGMLGMFSHHIYAKWSPARYYTSVQKEGKIANEWQLKNIIPMPVADCCLYFVCQPQTVHFPGRLHIRMFHT</sequence>
<accession>A0A811N925</accession>
<evidence type="ECO:0000313" key="2">
    <source>
        <dbReference type="EMBL" id="CAD6217722.1"/>
    </source>
</evidence>
<reference evidence="3" key="1">
    <citation type="submission" date="2020-10" db="EMBL/GenBank/DDBJ databases">
        <authorList>
            <person name="Han B."/>
            <person name="Lu T."/>
            <person name="Zhao Q."/>
            <person name="Huang X."/>
            <person name="Zhao Y."/>
        </authorList>
    </citation>
    <scope>NUCLEOTIDE SEQUENCE</scope>
</reference>
<dbReference type="PANTHER" id="PTHR31264">
    <property type="entry name" value="OS07G0554500 PROTEIN-RELATED"/>
    <property type="match status" value="1"/>
</dbReference>
<evidence type="ECO:0000313" key="4">
    <source>
        <dbReference type="Proteomes" id="UP000604825"/>
    </source>
</evidence>
<dbReference type="AlphaFoldDB" id="A0A811N925"/>
<proteinExistence type="predicted"/>
<feature type="domain" description="F-box" evidence="1">
    <location>
        <begin position="18"/>
        <end position="68"/>
    </location>
</feature>
<dbReference type="OrthoDB" id="685304at2759"/>
<dbReference type="InterPro" id="IPR001810">
    <property type="entry name" value="F-box_dom"/>
</dbReference>
<dbReference type="EMBL" id="CAJGYO010000003">
    <property type="protein sequence ID" value="CAD6217722.1"/>
    <property type="molecule type" value="Genomic_DNA"/>
</dbReference>